<keyword evidence="2 3" id="KW-0450">Lipoyl</keyword>
<gene>
    <name evidence="3 6" type="primary">gcvH</name>
    <name evidence="6" type="ORF">HF682_14040</name>
</gene>
<proteinExistence type="inferred from homology"/>
<dbReference type="Gene3D" id="2.40.50.100">
    <property type="match status" value="1"/>
</dbReference>
<dbReference type="GO" id="GO:0005829">
    <property type="term" value="C:cytosol"/>
    <property type="evidence" value="ECO:0007669"/>
    <property type="project" value="TreeGrafter"/>
</dbReference>
<dbReference type="PROSITE" id="PS50968">
    <property type="entry name" value="BIOTINYL_LIPOYL"/>
    <property type="match status" value="1"/>
</dbReference>
<dbReference type="SUPFAM" id="SSF51230">
    <property type="entry name" value="Single hybrid motif"/>
    <property type="match status" value="1"/>
</dbReference>
<comment type="caution">
    <text evidence="6">The sequence shown here is derived from an EMBL/GenBank/DDBJ whole genome shotgun (WGS) entry which is preliminary data.</text>
</comment>
<dbReference type="EMBL" id="JABAIM010000003">
    <property type="protein sequence ID" value="NLR76282.1"/>
    <property type="molecule type" value="Genomic_DNA"/>
</dbReference>
<evidence type="ECO:0000259" key="5">
    <source>
        <dbReference type="PROSITE" id="PS50968"/>
    </source>
</evidence>
<evidence type="ECO:0000313" key="6">
    <source>
        <dbReference type="EMBL" id="NLR76282.1"/>
    </source>
</evidence>
<dbReference type="GO" id="GO:0005960">
    <property type="term" value="C:glycine cleavage complex"/>
    <property type="evidence" value="ECO:0007669"/>
    <property type="project" value="InterPro"/>
</dbReference>
<dbReference type="GO" id="GO:0019464">
    <property type="term" value="P:glycine decarboxylation via glycine cleavage system"/>
    <property type="evidence" value="ECO:0007669"/>
    <property type="project" value="UniProtKB-UniRule"/>
</dbReference>
<dbReference type="InterPro" id="IPR011053">
    <property type="entry name" value="Single_hybrid_motif"/>
</dbReference>
<dbReference type="GO" id="GO:0009249">
    <property type="term" value="P:protein lipoylation"/>
    <property type="evidence" value="ECO:0007669"/>
    <property type="project" value="TreeGrafter"/>
</dbReference>
<accession>A0A847SK34</accession>
<dbReference type="AlphaFoldDB" id="A0A847SK34"/>
<feature type="modified residue" description="N6-lipoyllysine" evidence="3 4">
    <location>
        <position position="60"/>
    </location>
</feature>
<comment type="cofactor">
    <cofactor evidence="3">
        <name>(R)-lipoate</name>
        <dbReference type="ChEBI" id="CHEBI:83088"/>
    </cofactor>
    <text evidence="3">Binds 1 lipoyl cofactor covalently.</text>
</comment>
<dbReference type="InterPro" id="IPR002930">
    <property type="entry name" value="GCV_H"/>
</dbReference>
<organism evidence="6 7">
    <name type="scientific">Leeia aquatica</name>
    <dbReference type="NCBI Taxonomy" id="2725557"/>
    <lineage>
        <taxon>Bacteria</taxon>
        <taxon>Pseudomonadati</taxon>
        <taxon>Pseudomonadota</taxon>
        <taxon>Betaproteobacteria</taxon>
        <taxon>Neisseriales</taxon>
        <taxon>Leeiaceae</taxon>
        <taxon>Leeia</taxon>
    </lineage>
</organism>
<name>A0A847SK34_9NEIS</name>
<dbReference type="CDD" id="cd06848">
    <property type="entry name" value="GCS_H"/>
    <property type="match status" value="1"/>
</dbReference>
<evidence type="ECO:0000256" key="1">
    <source>
        <dbReference type="ARBA" id="ARBA00009249"/>
    </source>
</evidence>
<dbReference type="HAMAP" id="MF_00272">
    <property type="entry name" value="GcvH"/>
    <property type="match status" value="1"/>
</dbReference>
<dbReference type="PANTHER" id="PTHR11715:SF3">
    <property type="entry name" value="GLYCINE CLEAVAGE SYSTEM H PROTEIN-RELATED"/>
    <property type="match status" value="1"/>
</dbReference>
<dbReference type="Pfam" id="PF01597">
    <property type="entry name" value="GCV_H"/>
    <property type="match status" value="1"/>
</dbReference>
<dbReference type="NCBIfam" id="TIGR00527">
    <property type="entry name" value="gcvH"/>
    <property type="match status" value="1"/>
</dbReference>
<dbReference type="InterPro" id="IPR017453">
    <property type="entry name" value="GCV_H_sub"/>
</dbReference>
<comment type="subunit">
    <text evidence="3">The glycine cleavage system is composed of four proteins: P, T, L and H.</text>
</comment>
<comment type="function">
    <text evidence="3">The glycine cleavage system catalyzes the degradation of glycine. The H protein shuttles the methylamine group of glycine from the P protein to the T protein.</text>
</comment>
<dbReference type="InterPro" id="IPR033753">
    <property type="entry name" value="GCV_H/Fam206"/>
</dbReference>
<protein>
    <recommendedName>
        <fullName evidence="3">Glycine cleavage system H protein</fullName>
    </recommendedName>
</protein>
<comment type="similarity">
    <text evidence="1 3">Belongs to the GcvH family.</text>
</comment>
<sequence>MSTKFSEDHEWLRSEADGSVTIGITHYAQDSLGDLVFVELPAVGSTVSKGDASCVIESVKAAADVKMPVSGTVLAVNEALVDNPALVNEDPEGAGWFVRLQPSDLSEADGLMDEAAYKAHIGA</sequence>
<dbReference type="RefSeq" id="WP_168877946.1">
    <property type="nucleotide sequence ID" value="NZ_JABAIM010000003.1"/>
</dbReference>
<dbReference type="Proteomes" id="UP000587991">
    <property type="component" value="Unassembled WGS sequence"/>
</dbReference>
<evidence type="ECO:0000256" key="2">
    <source>
        <dbReference type="ARBA" id="ARBA00022823"/>
    </source>
</evidence>
<evidence type="ECO:0000256" key="3">
    <source>
        <dbReference type="HAMAP-Rule" id="MF_00272"/>
    </source>
</evidence>
<keyword evidence="7" id="KW-1185">Reference proteome</keyword>
<dbReference type="InterPro" id="IPR000089">
    <property type="entry name" value="Biotin_lipoyl"/>
</dbReference>
<dbReference type="NCBIfam" id="NF002270">
    <property type="entry name" value="PRK01202.1"/>
    <property type="match status" value="1"/>
</dbReference>
<evidence type="ECO:0000313" key="7">
    <source>
        <dbReference type="Proteomes" id="UP000587991"/>
    </source>
</evidence>
<reference evidence="6 7" key="1">
    <citation type="submission" date="2020-04" db="EMBL/GenBank/DDBJ databases">
        <title>Draft genome of Leeia sp. IMCC25680.</title>
        <authorList>
            <person name="Song J."/>
            <person name="Cho J.-C."/>
        </authorList>
    </citation>
    <scope>NUCLEOTIDE SEQUENCE [LARGE SCALE GENOMIC DNA]</scope>
    <source>
        <strain evidence="6 7">IMCC25680</strain>
    </source>
</reference>
<feature type="domain" description="Lipoyl-binding" evidence="5">
    <location>
        <begin position="19"/>
        <end position="101"/>
    </location>
</feature>
<dbReference type="PANTHER" id="PTHR11715">
    <property type="entry name" value="GLYCINE CLEAVAGE SYSTEM H PROTEIN"/>
    <property type="match status" value="1"/>
</dbReference>
<evidence type="ECO:0000256" key="4">
    <source>
        <dbReference type="PIRSR" id="PIRSR617453-50"/>
    </source>
</evidence>